<dbReference type="GO" id="GO:0045892">
    <property type="term" value="P:negative regulation of DNA-templated transcription"/>
    <property type="evidence" value="ECO:0007669"/>
    <property type="project" value="TreeGrafter"/>
</dbReference>
<dbReference type="PROSITE" id="PS50949">
    <property type="entry name" value="HTH_GNTR"/>
    <property type="match status" value="1"/>
</dbReference>
<reference evidence="6 7" key="1">
    <citation type="journal article" date="2014" name="Antonie Van Leeuwenhoek">
        <title>Hyphomonas beringensis sp. nov. and Hyphomonas chukchiensis sp. nov., isolated from surface seawater of the Bering Sea and Chukchi Sea.</title>
        <authorList>
            <person name="Li C."/>
            <person name="Lai Q."/>
            <person name="Li G."/>
            <person name="Dong C."/>
            <person name="Wang J."/>
            <person name="Liao Y."/>
            <person name="Shao Z."/>
        </authorList>
    </citation>
    <scope>NUCLEOTIDE SEQUENCE [LARGE SCALE GENOMIC DNA]</scope>
    <source>
        <strain evidence="6 7">22II1-22F38</strain>
    </source>
</reference>
<dbReference type="RefSeq" id="WP_035554740.1">
    <property type="nucleotide sequence ID" value="NZ_AWFH01000061.1"/>
</dbReference>
<dbReference type="eggNOG" id="COG2188">
    <property type="taxonomic scope" value="Bacteria"/>
</dbReference>
<reference evidence="5 8" key="2">
    <citation type="journal article" date="2018" name="Nat. Biotechnol.">
        <title>A standardized bacterial taxonomy based on genome phylogeny substantially revises the tree of life.</title>
        <authorList>
            <person name="Parks D.H."/>
            <person name="Chuvochina M."/>
            <person name="Waite D.W."/>
            <person name="Rinke C."/>
            <person name="Skarshewski A."/>
            <person name="Chaumeil P.A."/>
            <person name="Hugenholtz P."/>
        </authorList>
    </citation>
    <scope>NUCLEOTIDE SEQUENCE [LARGE SCALE GENOMIC DNA]</scope>
    <source>
        <strain evidence="5">UBA8557</strain>
    </source>
</reference>
<protein>
    <submittedName>
        <fullName evidence="5">GntR family transcriptional regulator</fullName>
    </submittedName>
</protein>
<dbReference type="EMBL" id="AWFH01000061">
    <property type="protein sequence ID" value="KCZ58221.1"/>
    <property type="molecule type" value="Genomic_DNA"/>
</dbReference>
<dbReference type="STRING" id="1280948.HY36_10195"/>
<name>A0A059DWP7_9PROT</name>
<dbReference type="GO" id="GO:0003700">
    <property type="term" value="F:DNA-binding transcription factor activity"/>
    <property type="evidence" value="ECO:0007669"/>
    <property type="project" value="InterPro"/>
</dbReference>
<dbReference type="Proteomes" id="UP000259173">
    <property type="component" value="Unassembled WGS sequence"/>
</dbReference>
<dbReference type="SUPFAM" id="SSF46785">
    <property type="entry name" value="Winged helix' DNA-binding domain"/>
    <property type="match status" value="1"/>
</dbReference>
<dbReference type="InterPro" id="IPR028978">
    <property type="entry name" value="Chorismate_lyase_/UTRA_dom_sf"/>
</dbReference>
<evidence type="ECO:0000256" key="1">
    <source>
        <dbReference type="ARBA" id="ARBA00023015"/>
    </source>
</evidence>
<dbReference type="OrthoDB" id="7173258at2"/>
<sequence>MREDAQLALSAKDLDENSSVPLYQQIYSKIRHAIVSGEVAPQSRLPAEQELVQRLGVSRITVKRAFNELAIAGLVRRYRGRGTVVTYDSSTPTVKGSFENLIDGLKRMGLETEVQLLDTEIVSPSPAIAEALKLGRGASVQRIVRLRRLAEEPFSYLVTYVPEDIAETYTEDDLATASLIALLEKAGHRPCEATQTITAVPAEPAVAAVLGVTTGSPLLRIHRIMQDETGRPIQDITATYRADRFQYEMRLTREKNADWTAE</sequence>
<evidence type="ECO:0000313" key="5">
    <source>
        <dbReference type="EMBL" id="HAE94852.1"/>
    </source>
</evidence>
<dbReference type="Pfam" id="PF00392">
    <property type="entry name" value="GntR"/>
    <property type="match status" value="1"/>
</dbReference>
<dbReference type="SMART" id="SM00345">
    <property type="entry name" value="HTH_GNTR"/>
    <property type="match status" value="1"/>
</dbReference>
<dbReference type="SMART" id="SM00866">
    <property type="entry name" value="UTRA"/>
    <property type="match status" value="1"/>
</dbReference>
<dbReference type="InterPro" id="IPR011663">
    <property type="entry name" value="UTRA"/>
</dbReference>
<gene>
    <name evidence="5" type="ORF">DCG65_09835</name>
    <name evidence="6" type="ORF">HY36_10195</name>
</gene>
<evidence type="ECO:0000256" key="2">
    <source>
        <dbReference type="ARBA" id="ARBA00023125"/>
    </source>
</evidence>
<evidence type="ECO:0000256" key="3">
    <source>
        <dbReference type="ARBA" id="ARBA00023163"/>
    </source>
</evidence>
<evidence type="ECO:0000313" key="6">
    <source>
        <dbReference type="EMBL" id="KCZ58221.1"/>
    </source>
</evidence>
<dbReference type="SUPFAM" id="SSF64288">
    <property type="entry name" value="Chorismate lyase-like"/>
    <property type="match status" value="1"/>
</dbReference>
<dbReference type="GeneID" id="92500417"/>
<dbReference type="Proteomes" id="UP000024547">
    <property type="component" value="Unassembled WGS sequence"/>
</dbReference>
<dbReference type="Gene3D" id="1.10.10.10">
    <property type="entry name" value="Winged helix-like DNA-binding domain superfamily/Winged helix DNA-binding domain"/>
    <property type="match status" value="1"/>
</dbReference>
<feature type="domain" description="HTH gntR-type" evidence="4">
    <location>
        <begin position="20"/>
        <end position="88"/>
    </location>
</feature>
<dbReference type="AlphaFoldDB" id="A0A059DWP7"/>
<organism evidence="6 7">
    <name type="scientific">Hyphomonas atlantica</name>
    <dbReference type="NCBI Taxonomy" id="1280948"/>
    <lineage>
        <taxon>Bacteria</taxon>
        <taxon>Pseudomonadati</taxon>
        <taxon>Pseudomonadota</taxon>
        <taxon>Alphaproteobacteria</taxon>
        <taxon>Hyphomonadales</taxon>
        <taxon>Hyphomonadaceae</taxon>
        <taxon>Hyphomonas</taxon>
    </lineage>
</organism>
<keyword evidence="2" id="KW-0238">DNA-binding</keyword>
<accession>A0A059DWP7</accession>
<dbReference type="PANTHER" id="PTHR44846:SF1">
    <property type="entry name" value="MANNOSYL-D-GLYCERATE TRANSPORT_METABOLISM SYSTEM REPRESSOR MNGR-RELATED"/>
    <property type="match status" value="1"/>
</dbReference>
<dbReference type="PRINTS" id="PR00035">
    <property type="entry name" value="HTHGNTR"/>
</dbReference>
<keyword evidence="1" id="KW-0805">Transcription regulation</keyword>
<dbReference type="Pfam" id="PF07702">
    <property type="entry name" value="UTRA"/>
    <property type="match status" value="1"/>
</dbReference>
<comment type="caution">
    <text evidence="6">The sequence shown here is derived from an EMBL/GenBank/DDBJ whole genome shotgun (WGS) entry which is preliminary data.</text>
</comment>
<proteinExistence type="predicted"/>
<keyword evidence="3" id="KW-0804">Transcription</keyword>
<dbReference type="InterPro" id="IPR050679">
    <property type="entry name" value="Bact_HTH_transcr_reg"/>
</dbReference>
<dbReference type="GO" id="GO:0003677">
    <property type="term" value="F:DNA binding"/>
    <property type="evidence" value="ECO:0007669"/>
    <property type="project" value="UniProtKB-KW"/>
</dbReference>
<dbReference type="Gene3D" id="3.40.1410.10">
    <property type="entry name" value="Chorismate lyase-like"/>
    <property type="match status" value="1"/>
</dbReference>
<dbReference type="EMBL" id="DMBR01000297">
    <property type="protein sequence ID" value="HAE94852.1"/>
    <property type="molecule type" value="Genomic_DNA"/>
</dbReference>
<dbReference type="InterPro" id="IPR036390">
    <property type="entry name" value="WH_DNA-bd_sf"/>
</dbReference>
<dbReference type="PATRIC" id="fig|1280948.3.peg.3161"/>
<evidence type="ECO:0000259" key="4">
    <source>
        <dbReference type="PROSITE" id="PS50949"/>
    </source>
</evidence>
<keyword evidence="7" id="KW-1185">Reference proteome</keyword>
<dbReference type="InterPro" id="IPR036388">
    <property type="entry name" value="WH-like_DNA-bd_sf"/>
</dbReference>
<dbReference type="PANTHER" id="PTHR44846">
    <property type="entry name" value="MANNOSYL-D-GLYCERATE TRANSPORT/METABOLISM SYSTEM REPRESSOR MNGR-RELATED"/>
    <property type="match status" value="1"/>
</dbReference>
<evidence type="ECO:0000313" key="7">
    <source>
        <dbReference type="Proteomes" id="UP000024547"/>
    </source>
</evidence>
<dbReference type="CDD" id="cd07377">
    <property type="entry name" value="WHTH_GntR"/>
    <property type="match status" value="1"/>
</dbReference>
<evidence type="ECO:0000313" key="8">
    <source>
        <dbReference type="Proteomes" id="UP000259173"/>
    </source>
</evidence>
<dbReference type="InterPro" id="IPR000524">
    <property type="entry name" value="Tscrpt_reg_HTH_GntR"/>
</dbReference>